<evidence type="ECO:0000259" key="12">
    <source>
        <dbReference type="Pfam" id="PF01225"/>
    </source>
</evidence>
<protein>
    <recommendedName>
        <fullName evidence="10 11">UDP-N-acetylmuramoyl-tripeptide--D-alanyl-D-alanine ligase</fullName>
        <ecNumber evidence="10 11">6.3.2.10</ecNumber>
    </recommendedName>
    <alternativeName>
        <fullName evidence="10">D-alanyl-D-alanine-adding enzyme</fullName>
    </alternativeName>
</protein>
<evidence type="ECO:0000256" key="6">
    <source>
        <dbReference type="ARBA" id="ARBA00022960"/>
    </source>
</evidence>
<dbReference type="SUPFAM" id="SSF53244">
    <property type="entry name" value="MurD-like peptide ligases, peptide-binding domain"/>
    <property type="match status" value="1"/>
</dbReference>
<keyword evidence="8 10" id="KW-0131">Cell cycle</keyword>
<comment type="caution">
    <text evidence="15">The sequence shown here is derived from an EMBL/GenBank/DDBJ whole genome shotgun (WGS) entry which is preliminary data.</text>
</comment>
<dbReference type="Pfam" id="PF01225">
    <property type="entry name" value="Mur_ligase"/>
    <property type="match status" value="1"/>
</dbReference>
<evidence type="ECO:0000259" key="13">
    <source>
        <dbReference type="Pfam" id="PF02875"/>
    </source>
</evidence>
<evidence type="ECO:0000313" key="16">
    <source>
        <dbReference type="Proteomes" id="UP001107961"/>
    </source>
</evidence>
<evidence type="ECO:0000256" key="10">
    <source>
        <dbReference type="HAMAP-Rule" id="MF_02019"/>
    </source>
</evidence>
<feature type="domain" description="Mur ligase C-terminal" evidence="13">
    <location>
        <begin position="309"/>
        <end position="425"/>
    </location>
</feature>
<dbReference type="InterPro" id="IPR000713">
    <property type="entry name" value="Mur_ligase_N"/>
</dbReference>
<keyword evidence="7 10" id="KW-0573">Peptidoglycan synthesis</keyword>
<accession>A0A9Q3W6P1</accession>
<reference evidence="15" key="1">
    <citation type="submission" date="2022-01" db="EMBL/GenBank/DDBJ databases">
        <authorList>
            <person name="Karlyshev A.V."/>
            <person name="Jaspars M."/>
        </authorList>
    </citation>
    <scope>NUCLEOTIDE SEQUENCE</scope>
    <source>
        <strain evidence="15">AGSA3-2</strain>
    </source>
</reference>
<dbReference type="NCBIfam" id="TIGR01143">
    <property type="entry name" value="murF"/>
    <property type="match status" value="1"/>
</dbReference>
<dbReference type="SUPFAM" id="SSF53623">
    <property type="entry name" value="MurD-like peptide ligases, catalytic domain"/>
    <property type="match status" value="1"/>
</dbReference>
<dbReference type="SUPFAM" id="SSF63418">
    <property type="entry name" value="MurE/MurF N-terminal domain"/>
    <property type="match status" value="1"/>
</dbReference>
<dbReference type="InterPro" id="IPR005863">
    <property type="entry name" value="UDP-N-AcMur_synth"/>
</dbReference>
<dbReference type="InterPro" id="IPR051046">
    <property type="entry name" value="MurCDEF_CellWall_CoF430Synth"/>
</dbReference>
<dbReference type="RefSeq" id="WP_233925970.1">
    <property type="nucleotide sequence ID" value="NZ_JAJVKT010000017.1"/>
</dbReference>
<proteinExistence type="inferred from homology"/>
<keyword evidence="16" id="KW-1185">Reference proteome</keyword>
<evidence type="ECO:0000256" key="5">
    <source>
        <dbReference type="ARBA" id="ARBA00022840"/>
    </source>
</evidence>
<dbReference type="Gene3D" id="3.90.190.20">
    <property type="entry name" value="Mur ligase, C-terminal domain"/>
    <property type="match status" value="1"/>
</dbReference>
<keyword evidence="1 10" id="KW-0963">Cytoplasm</keyword>
<comment type="similarity">
    <text evidence="10">Belongs to the MurCDEF family. MurF subfamily.</text>
</comment>
<comment type="pathway">
    <text evidence="10 11">Cell wall biogenesis; peptidoglycan biosynthesis.</text>
</comment>
<evidence type="ECO:0000259" key="14">
    <source>
        <dbReference type="Pfam" id="PF08245"/>
    </source>
</evidence>
<evidence type="ECO:0000256" key="9">
    <source>
        <dbReference type="ARBA" id="ARBA00023316"/>
    </source>
</evidence>
<dbReference type="Proteomes" id="UP001107961">
    <property type="component" value="Unassembled WGS sequence"/>
</dbReference>
<dbReference type="GO" id="GO:0005524">
    <property type="term" value="F:ATP binding"/>
    <property type="evidence" value="ECO:0007669"/>
    <property type="project" value="UniProtKB-UniRule"/>
</dbReference>
<keyword evidence="3 10" id="KW-0132">Cell division</keyword>
<dbReference type="InterPro" id="IPR036615">
    <property type="entry name" value="Mur_ligase_C_dom_sf"/>
</dbReference>
<comment type="caution">
    <text evidence="10">Lacks conserved residue(s) required for the propagation of feature annotation.</text>
</comment>
<comment type="subcellular location">
    <subcellularLocation>
        <location evidence="10 11">Cytoplasm</location>
    </subcellularLocation>
</comment>
<dbReference type="PANTHER" id="PTHR43024">
    <property type="entry name" value="UDP-N-ACETYLMURAMOYL-TRIPEPTIDE--D-ALANYL-D-ALANINE LIGASE"/>
    <property type="match status" value="1"/>
</dbReference>
<dbReference type="GO" id="GO:0008360">
    <property type="term" value="P:regulation of cell shape"/>
    <property type="evidence" value="ECO:0007669"/>
    <property type="project" value="UniProtKB-KW"/>
</dbReference>
<evidence type="ECO:0000256" key="4">
    <source>
        <dbReference type="ARBA" id="ARBA00022741"/>
    </source>
</evidence>
<dbReference type="EMBL" id="JAJVKT010000017">
    <property type="protein sequence ID" value="MCE7509766.1"/>
    <property type="molecule type" value="Genomic_DNA"/>
</dbReference>
<dbReference type="GO" id="GO:0047480">
    <property type="term" value="F:UDP-N-acetylmuramoyl-tripeptide-D-alanyl-D-alanine ligase activity"/>
    <property type="evidence" value="ECO:0007669"/>
    <property type="project" value="UniProtKB-UniRule"/>
</dbReference>
<evidence type="ECO:0000256" key="8">
    <source>
        <dbReference type="ARBA" id="ARBA00023306"/>
    </source>
</evidence>
<dbReference type="InterPro" id="IPR035911">
    <property type="entry name" value="MurE/MurF_N"/>
</dbReference>
<dbReference type="GO" id="GO:0005737">
    <property type="term" value="C:cytoplasm"/>
    <property type="evidence" value="ECO:0007669"/>
    <property type="project" value="UniProtKB-SubCell"/>
</dbReference>
<dbReference type="HAMAP" id="MF_02019">
    <property type="entry name" value="MurF"/>
    <property type="match status" value="1"/>
</dbReference>
<keyword evidence="4 10" id="KW-0547">Nucleotide-binding</keyword>
<name>A0A9Q3W6P1_9GAMM</name>
<gene>
    <name evidence="10" type="primary">murF</name>
    <name evidence="15" type="ORF">LZG35_14065</name>
</gene>
<dbReference type="Gene3D" id="3.40.1190.10">
    <property type="entry name" value="Mur-like, catalytic domain"/>
    <property type="match status" value="1"/>
</dbReference>
<evidence type="ECO:0000256" key="1">
    <source>
        <dbReference type="ARBA" id="ARBA00022490"/>
    </source>
</evidence>
<dbReference type="InterPro" id="IPR036565">
    <property type="entry name" value="Mur-like_cat_sf"/>
</dbReference>
<evidence type="ECO:0000256" key="2">
    <source>
        <dbReference type="ARBA" id="ARBA00022598"/>
    </source>
</evidence>
<dbReference type="EC" id="6.3.2.10" evidence="10 11"/>
<dbReference type="InterPro" id="IPR004101">
    <property type="entry name" value="Mur_ligase_C"/>
</dbReference>
<evidence type="ECO:0000313" key="15">
    <source>
        <dbReference type="EMBL" id="MCE7509766.1"/>
    </source>
</evidence>
<dbReference type="Gene3D" id="3.40.1390.10">
    <property type="entry name" value="MurE/MurF, N-terminal domain"/>
    <property type="match status" value="1"/>
</dbReference>
<keyword evidence="2 10" id="KW-0436">Ligase</keyword>
<feature type="domain" description="Mur ligase N-terminal catalytic" evidence="12">
    <location>
        <begin position="22"/>
        <end position="99"/>
    </location>
</feature>
<sequence length="443" mass="46166">MMRLSRISEWTGGVLRGADQDISAVSTDTRQLSAGALFVALRGERFDGHAFLQQAREAGAVAALVETDQDVFESQVTVADSRRGLGLLAAGYAAGFPVPRVAVTGNAGKTTVKEMIAALLGEGTLATRGNLNNDIGVPLTLLRFDDQVRQAVIELGANAPGEIAWTSSLVRPRVVLITNVTGAHLEGFGTMEGIARAKAEIFTGCEPGAIAVINNDDGFADFFAGEAARHGLNVVRVGGADGALRAEEVVLEDREVRFRLMPQGLPVRVPLAGAHQVQNALLALGAVNALGVELADVVDRWQSLSPVPGRMNLKTLGRGLLVDDTYNANPGSVRVAVRWLADRPAPRTLVLGALGELGPGAGDIMRALGEEAARDLDLLIAMPGAEAAAAGFGEGAVLATDHDDAAARAGTVLDAGGTVLVKGSRTARMELVVHRLEELKGGH</sequence>
<keyword evidence="9 10" id="KW-0961">Cell wall biogenesis/degradation</keyword>
<evidence type="ECO:0000256" key="11">
    <source>
        <dbReference type="RuleBase" id="RU004136"/>
    </source>
</evidence>
<dbReference type="Pfam" id="PF02875">
    <property type="entry name" value="Mur_ligase_C"/>
    <property type="match status" value="1"/>
</dbReference>
<feature type="domain" description="Mur ligase central" evidence="14">
    <location>
        <begin position="103"/>
        <end position="286"/>
    </location>
</feature>
<keyword evidence="5 10" id="KW-0067">ATP-binding</keyword>
<keyword evidence="6 10" id="KW-0133">Cell shape</keyword>
<dbReference type="GO" id="GO:0009252">
    <property type="term" value="P:peptidoglycan biosynthetic process"/>
    <property type="evidence" value="ECO:0007669"/>
    <property type="project" value="UniProtKB-UniRule"/>
</dbReference>
<dbReference type="GO" id="GO:0051301">
    <property type="term" value="P:cell division"/>
    <property type="evidence" value="ECO:0007669"/>
    <property type="project" value="UniProtKB-KW"/>
</dbReference>
<dbReference type="InterPro" id="IPR013221">
    <property type="entry name" value="Mur_ligase_cen"/>
</dbReference>
<dbReference type="Pfam" id="PF08245">
    <property type="entry name" value="Mur_ligase_M"/>
    <property type="match status" value="1"/>
</dbReference>
<evidence type="ECO:0000256" key="3">
    <source>
        <dbReference type="ARBA" id="ARBA00022618"/>
    </source>
</evidence>
<dbReference type="AlphaFoldDB" id="A0A9Q3W6P1"/>
<dbReference type="GO" id="GO:0071555">
    <property type="term" value="P:cell wall organization"/>
    <property type="evidence" value="ECO:0007669"/>
    <property type="project" value="UniProtKB-KW"/>
</dbReference>
<comment type="function">
    <text evidence="10 11">Involved in cell wall formation. Catalyzes the final step in the synthesis of UDP-N-acetylmuramoyl-pentapeptide, the precursor of murein.</text>
</comment>
<evidence type="ECO:0000256" key="7">
    <source>
        <dbReference type="ARBA" id="ARBA00022984"/>
    </source>
</evidence>
<organism evidence="15 16">
    <name type="scientific">Alloalcanivorax xenomutans</name>
    <dbReference type="NCBI Taxonomy" id="1094342"/>
    <lineage>
        <taxon>Bacteria</taxon>
        <taxon>Pseudomonadati</taxon>
        <taxon>Pseudomonadota</taxon>
        <taxon>Gammaproteobacteria</taxon>
        <taxon>Oceanospirillales</taxon>
        <taxon>Alcanivoracaceae</taxon>
        <taxon>Alloalcanivorax</taxon>
    </lineage>
</organism>
<dbReference type="PANTHER" id="PTHR43024:SF1">
    <property type="entry name" value="UDP-N-ACETYLMURAMOYL-TRIPEPTIDE--D-ALANYL-D-ALANINE LIGASE"/>
    <property type="match status" value="1"/>
</dbReference>
<comment type="catalytic activity">
    <reaction evidence="10 11">
        <text>D-alanyl-D-alanine + UDP-N-acetyl-alpha-D-muramoyl-L-alanyl-gamma-D-glutamyl-meso-2,6-diaminopimelate + ATP = UDP-N-acetyl-alpha-D-muramoyl-L-alanyl-gamma-D-glutamyl-meso-2,6-diaminopimeloyl-D-alanyl-D-alanine + ADP + phosphate + H(+)</text>
        <dbReference type="Rhea" id="RHEA:28374"/>
        <dbReference type="ChEBI" id="CHEBI:15378"/>
        <dbReference type="ChEBI" id="CHEBI:30616"/>
        <dbReference type="ChEBI" id="CHEBI:43474"/>
        <dbReference type="ChEBI" id="CHEBI:57822"/>
        <dbReference type="ChEBI" id="CHEBI:61386"/>
        <dbReference type="ChEBI" id="CHEBI:83905"/>
        <dbReference type="ChEBI" id="CHEBI:456216"/>
        <dbReference type="EC" id="6.3.2.10"/>
    </reaction>
</comment>